<dbReference type="SMART" id="SM00460">
    <property type="entry name" value="TGc"/>
    <property type="match status" value="1"/>
</dbReference>
<dbReference type="AlphaFoldDB" id="A0A9D1EGM4"/>
<comment type="caution">
    <text evidence="2">The sequence shown here is derived from an EMBL/GenBank/DDBJ whole genome shotgun (WGS) entry which is preliminary data.</text>
</comment>
<dbReference type="EMBL" id="DVHN01000181">
    <property type="protein sequence ID" value="HIR89815.1"/>
    <property type="molecule type" value="Genomic_DNA"/>
</dbReference>
<evidence type="ECO:0000259" key="1">
    <source>
        <dbReference type="SMART" id="SM00460"/>
    </source>
</evidence>
<dbReference type="InterPro" id="IPR002931">
    <property type="entry name" value="Transglutaminase-like"/>
</dbReference>
<dbReference type="Proteomes" id="UP000824201">
    <property type="component" value="Unassembled WGS sequence"/>
</dbReference>
<name>A0A9D1EGM4_9FIRM</name>
<reference evidence="2" key="1">
    <citation type="submission" date="2020-10" db="EMBL/GenBank/DDBJ databases">
        <authorList>
            <person name="Gilroy R."/>
        </authorList>
    </citation>
    <scope>NUCLEOTIDE SEQUENCE</scope>
    <source>
        <strain evidence="2">ChiW13-3771</strain>
    </source>
</reference>
<organism evidence="2 3">
    <name type="scientific">Candidatus Fimimorpha faecalis</name>
    <dbReference type="NCBI Taxonomy" id="2840824"/>
    <lineage>
        <taxon>Bacteria</taxon>
        <taxon>Bacillati</taxon>
        <taxon>Bacillota</taxon>
        <taxon>Clostridia</taxon>
        <taxon>Eubacteriales</taxon>
        <taxon>Candidatus Fimimorpha</taxon>
    </lineage>
</organism>
<dbReference type="Gene3D" id="3.10.620.30">
    <property type="match status" value="1"/>
</dbReference>
<dbReference type="InterPro" id="IPR038765">
    <property type="entry name" value="Papain-like_cys_pep_sf"/>
</dbReference>
<dbReference type="SUPFAM" id="SSF54001">
    <property type="entry name" value="Cysteine proteinases"/>
    <property type="match status" value="1"/>
</dbReference>
<evidence type="ECO:0000313" key="3">
    <source>
        <dbReference type="Proteomes" id="UP000824201"/>
    </source>
</evidence>
<evidence type="ECO:0000313" key="2">
    <source>
        <dbReference type="EMBL" id="HIR89815.1"/>
    </source>
</evidence>
<accession>A0A9D1EGM4</accession>
<sequence>MKYLYAGMSYSDMADYSAELFLKFVRHALMVRNCTPWGSSIDDATFLNYVLQYRVNNEHVEFYAKDFFEEIYPRIKDRSMYDAAVEVNFWAYEKATYHSTDDRTASPFTVIKNAYGRCGEESTLVTAALRSVGIPARQVYAPRWSHCDDNHAWVEVWIDGVWHFLGACEPEIELDRGWFVLAASRAAMVHTRAFSRMIEEDEKTTLISHDEKTTRLNVLAHYAEVKQIDVTVLDSSGAPKEGATVQFQVINYSELYTVAELKTNRFGKVSFATSKGTIVLFVYDKTGYSMEMVDLRIRDQITIYLAGTKENECSFTFIPAVGGEKTQRSLTAEEQIQQQHRIDKSRAIRQKTEQTFFTEEQANKYAQIYIQKYASDLSIEEQSIWKSKIETIVYNSRGNRKEIQQFLEERSSNLSINDKINLLSSIRKKDLTDISCECLVEHLREALLWKDRYEEDIFVSYLLCPRISDEMITSYRAEIRRLFSEREISDIQSNPQLIGEWIQEKIQICPDSTYSNLYTSPAGAVRIGVASERSRQILAVAMLRSLGIAGKIELSSDEAMYWNGETWYYVFHKAAKKKFGELWLTDKNGQNLQYYRDFTVAIQHDNHYETLNLSETRWKEGTGKYRLEQGIYRITTTDRQLGGICRVKIFYTSVTENSVTNKTIDCFREAAVKKSMPMQDVVLKQENGMDINLKQCFHHKAGVAAWIEVGTEPTEHLLNEMVEAKEGYQKIPVVLIVASKESYSDITLTNAKKAIPNLMILIQQSAPEKQIYEQFQLPEKALPLVIVLDEAGSIMNACAGYNVGTAELALKQLNK</sequence>
<dbReference type="Pfam" id="PF01841">
    <property type="entry name" value="Transglut_core"/>
    <property type="match status" value="1"/>
</dbReference>
<reference evidence="2" key="2">
    <citation type="journal article" date="2021" name="PeerJ">
        <title>Extensive microbial diversity within the chicken gut microbiome revealed by metagenomics and culture.</title>
        <authorList>
            <person name="Gilroy R."/>
            <person name="Ravi A."/>
            <person name="Getino M."/>
            <person name="Pursley I."/>
            <person name="Horton D.L."/>
            <person name="Alikhan N.F."/>
            <person name="Baker D."/>
            <person name="Gharbi K."/>
            <person name="Hall N."/>
            <person name="Watson M."/>
            <person name="Adriaenssens E.M."/>
            <person name="Foster-Nyarko E."/>
            <person name="Jarju S."/>
            <person name="Secka A."/>
            <person name="Antonio M."/>
            <person name="Oren A."/>
            <person name="Chaudhuri R.R."/>
            <person name="La Ragione R."/>
            <person name="Hildebrand F."/>
            <person name="Pallen M.J."/>
        </authorList>
    </citation>
    <scope>NUCLEOTIDE SEQUENCE</scope>
    <source>
        <strain evidence="2">ChiW13-3771</strain>
    </source>
</reference>
<dbReference type="Gene3D" id="2.60.40.1120">
    <property type="entry name" value="Carboxypeptidase-like, regulatory domain"/>
    <property type="match status" value="1"/>
</dbReference>
<dbReference type="PANTHER" id="PTHR35532">
    <property type="entry name" value="SIMILAR TO POLYHYDROXYALKANOATE DEPOLYMERASE"/>
    <property type="match status" value="1"/>
</dbReference>
<protein>
    <submittedName>
        <fullName evidence="2">Transglutaminase domain-containing protein</fullName>
    </submittedName>
</protein>
<feature type="domain" description="Transglutaminase-like" evidence="1">
    <location>
        <begin position="110"/>
        <end position="169"/>
    </location>
</feature>
<gene>
    <name evidence="2" type="ORF">IAC96_12795</name>
</gene>
<proteinExistence type="predicted"/>
<dbReference type="PANTHER" id="PTHR35532:SF5">
    <property type="entry name" value="CARBOHYDRATE-BINDING DOMAIN-CONTAINING PROTEIN"/>
    <property type="match status" value="1"/>
</dbReference>